<feature type="region of interest" description="Disordered" evidence="6">
    <location>
        <begin position="27"/>
        <end position="73"/>
    </location>
</feature>
<evidence type="ECO:0000256" key="2">
    <source>
        <dbReference type="ARBA" id="ARBA00023015"/>
    </source>
</evidence>
<dbReference type="AlphaFoldDB" id="A0A167YBK0"/>
<proteinExistence type="predicted"/>
<gene>
    <name evidence="7" type="ORF">AAL_06853</name>
</gene>
<protein>
    <recommendedName>
        <fullName evidence="9">Fungal transcriptional regulatory protein</fullName>
    </recommendedName>
</protein>
<evidence type="ECO:0000313" key="7">
    <source>
        <dbReference type="EMBL" id="KZZ91112.1"/>
    </source>
</evidence>
<name>A0A167YBK0_9HYPO</name>
<evidence type="ECO:0000256" key="3">
    <source>
        <dbReference type="ARBA" id="ARBA00023125"/>
    </source>
</evidence>
<dbReference type="OrthoDB" id="5217604at2759"/>
<evidence type="ECO:0008006" key="9">
    <source>
        <dbReference type="Google" id="ProtNLM"/>
    </source>
</evidence>
<dbReference type="GO" id="GO:0000981">
    <property type="term" value="F:DNA-binding transcription factor activity, RNA polymerase II-specific"/>
    <property type="evidence" value="ECO:0007669"/>
    <property type="project" value="TreeGrafter"/>
</dbReference>
<dbReference type="CDD" id="cd12148">
    <property type="entry name" value="fungal_TF_MHR"/>
    <property type="match status" value="1"/>
</dbReference>
<evidence type="ECO:0000313" key="8">
    <source>
        <dbReference type="Proteomes" id="UP000078544"/>
    </source>
</evidence>
<accession>A0A167YBK0</accession>
<evidence type="ECO:0000256" key="5">
    <source>
        <dbReference type="ARBA" id="ARBA00023242"/>
    </source>
</evidence>
<dbReference type="InterPro" id="IPR051089">
    <property type="entry name" value="prtT"/>
</dbReference>
<organism evidence="7 8">
    <name type="scientific">Moelleriella libera RCEF 2490</name>
    <dbReference type="NCBI Taxonomy" id="1081109"/>
    <lineage>
        <taxon>Eukaryota</taxon>
        <taxon>Fungi</taxon>
        <taxon>Dikarya</taxon>
        <taxon>Ascomycota</taxon>
        <taxon>Pezizomycotina</taxon>
        <taxon>Sordariomycetes</taxon>
        <taxon>Hypocreomycetidae</taxon>
        <taxon>Hypocreales</taxon>
        <taxon>Clavicipitaceae</taxon>
        <taxon>Moelleriella</taxon>
    </lineage>
</organism>
<dbReference type="EMBL" id="AZGY01000019">
    <property type="protein sequence ID" value="KZZ91112.1"/>
    <property type="molecule type" value="Genomic_DNA"/>
</dbReference>
<keyword evidence="4" id="KW-0804">Transcription</keyword>
<feature type="compositionally biased region" description="Polar residues" evidence="6">
    <location>
        <begin position="27"/>
        <end position="43"/>
    </location>
</feature>
<dbReference type="PANTHER" id="PTHR31845:SF10">
    <property type="entry name" value="ZN(II)2CYS6 TRANSCRIPTION FACTOR (EUROFUNG)"/>
    <property type="match status" value="1"/>
</dbReference>
<dbReference type="Proteomes" id="UP000078544">
    <property type="component" value="Unassembled WGS sequence"/>
</dbReference>
<keyword evidence="3" id="KW-0238">DNA-binding</keyword>
<dbReference type="GO" id="GO:0005634">
    <property type="term" value="C:nucleus"/>
    <property type="evidence" value="ECO:0007669"/>
    <property type="project" value="UniProtKB-SubCell"/>
</dbReference>
<comment type="subcellular location">
    <subcellularLocation>
        <location evidence="1">Nucleus</location>
    </subcellularLocation>
</comment>
<evidence type="ECO:0000256" key="4">
    <source>
        <dbReference type="ARBA" id="ARBA00023163"/>
    </source>
</evidence>
<reference evidence="7" key="1">
    <citation type="journal article" date="2016" name="Genome Biol. Evol.">
        <title>Divergent and convergent evolution of fungal pathogenicity.</title>
        <authorList>
            <person name="Shang Y."/>
            <person name="Xiao G."/>
            <person name="Zheng P."/>
            <person name="Cen K."/>
            <person name="Zhan S."/>
            <person name="Wang C."/>
        </authorList>
    </citation>
    <scope>NUCLEOTIDE SEQUENCE [LARGE SCALE GENOMIC DNA]</scope>
    <source>
        <strain evidence="7">RCEF 2490</strain>
    </source>
</reference>
<evidence type="ECO:0000256" key="6">
    <source>
        <dbReference type="SAM" id="MobiDB-lite"/>
    </source>
</evidence>
<evidence type="ECO:0000256" key="1">
    <source>
        <dbReference type="ARBA" id="ARBA00004123"/>
    </source>
</evidence>
<dbReference type="GO" id="GO:0000976">
    <property type="term" value="F:transcription cis-regulatory region binding"/>
    <property type="evidence" value="ECO:0007669"/>
    <property type="project" value="TreeGrafter"/>
</dbReference>
<keyword evidence="5" id="KW-0539">Nucleus</keyword>
<dbReference type="PANTHER" id="PTHR31845">
    <property type="entry name" value="FINGER DOMAIN PROTEIN, PUTATIVE-RELATED"/>
    <property type="match status" value="1"/>
</dbReference>
<keyword evidence="2" id="KW-0805">Transcription regulation</keyword>
<sequence>MCGQIVHRVSSLEKQIETLTAALQGATPTASLASPTSQDTPTARSRAAPELERPFSDPQGINTDALAQPSTPPRDTVPPAIYGLTWAQADRILLLFREKFICNFPFLVLNEGITAQRLFAEKPFSFRVIMLAAAPLPIPRMIKMKRNVLAYLGQHMLVEEERQLDLLQGLLICISWADLRTLFDEQITNLTWLALGYAHNLGITKIPNSLLQQIGMGDAPEDLRQSKTDWVSQMHSIEEQRTFLGCYCLLSVNSTLFGRQNPLRSQYVDLCCESLKRAREHPSDIFLEHNVRLVQMGEKISEAFGAANDRERGKPYLFLLDDQSRGFRQELDTLMQLLNRQQLRDRALYSQQISADRFADWDRFFTLHYNYLLVRLYEPATFLHEIPEEGGAPSTYRSQCLRSCLFAAKAFFDILFTLPPTEYLYQSINFTEQITFVMVITTRLLLLETQEWDVHFARMTMNFLSVVDRLVQRLDASEAERIRAVGVFVAEMGIEASAAEIATSGRIADISNKMRYIRTWFEKRVNKDELPDQLSQEWPVEELGNRGARAFGIGANGPIWMTGLLSNSAWNFDDVEFVPINDNTK</sequence>
<keyword evidence="8" id="KW-1185">Reference proteome</keyword>
<comment type="caution">
    <text evidence="7">The sequence shown here is derived from an EMBL/GenBank/DDBJ whole genome shotgun (WGS) entry which is preliminary data.</text>
</comment>
<dbReference type="STRING" id="1081109.A0A167YBK0"/>